<dbReference type="AlphaFoldDB" id="A0A3B0VIV7"/>
<evidence type="ECO:0008006" key="4">
    <source>
        <dbReference type="Google" id="ProtNLM"/>
    </source>
</evidence>
<dbReference type="InterPro" id="IPR021416">
    <property type="entry name" value="DUF3048_N"/>
</dbReference>
<feature type="domain" description="DUF3048" evidence="2">
    <location>
        <begin position="288"/>
        <end position="410"/>
    </location>
</feature>
<dbReference type="Gene3D" id="3.50.90.10">
    <property type="entry name" value="YerB-like"/>
    <property type="match status" value="1"/>
</dbReference>
<accession>A0A3B0VIV7</accession>
<dbReference type="InterPro" id="IPR023158">
    <property type="entry name" value="YerB-like_sf"/>
</dbReference>
<proteinExistence type="predicted"/>
<protein>
    <recommendedName>
        <fullName evidence="4">DUF3048 domain-containing protein</fullName>
    </recommendedName>
</protein>
<feature type="domain" description="DUF3048" evidence="1">
    <location>
        <begin position="116"/>
        <end position="258"/>
    </location>
</feature>
<dbReference type="SUPFAM" id="SSF159774">
    <property type="entry name" value="YerB-like"/>
    <property type="match status" value="1"/>
</dbReference>
<evidence type="ECO:0000259" key="2">
    <source>
        <dbReference type="Pfam" id="PF17479"/>
    </source>
</evidence>
<sequence length="424" mass="46533">MVKTSQHALGIFTLLILAALQMACGGVGAAGSNIVSDLPSATAVALADTAASASSGQAVPTLTLPPPVVPTVTLPPPAIINSEPTPTLVPTATPSPTPLPVAIYSAEDFGTDRNPLTGELMADPSVLQRRPIAIKISNNPASYTRPQHGIGQADIVFEHVTETNITRFTAIFYGQTPPDIGPIRSARLIDKELPAMYDAAVFMSGSHPLILRAIAESDVGDRIYRETGNGFYRKEEDNGIPFEHTLFANPVGLWEAVERGNDNRTPRFSTTMAFDSTPPPDGDPAAYVELNYSTWSKVVWEYDAENGRYYRTVDDEPFIDDNNGEQVSAANVIILYAPHNFDREICVYPREDGGCDLYSTEIQIWGRGFAMIIRDGQKYNVTWLRQNRRDMFTFIDAEGNPVPLQVGNSWFQIVPYYYDDPIIE</sequence>
<evidence type="ECO:0000259" key="1">
    <source>
        <dbReference type="Pfam" id="PF11258"/>
    </source>
</evidence>
<dbReference type="Pfam" id="PF11258">
    <property type="entry name" value="DUF3048"/>
    <property type="match status" value="1"/>
</dbReference>
<reference evidence="3" key="1">
    <citation type="submission" date="2018-06" db="EMBL/GenBank/DDBJ databases">
        <authorList>
            <person name="Zhirakovskaya E."/>
        </authorList>
    </citation>
    <scope>NUCLEOTIDE SEQUENCE</scope>
</reference>
<dbReference type="EMBL" id="UOEU01001092">
    <property type="protein sequence ID" value="VAW43485.1"/>
    <property type="molecule type" value="Genomic_DNA"/>
</dbReference>
<gene>
    <name evidence="3" type="ORF">MNBD_CHLOROFLEXI01-2599</name>
</gene>
<name>A0A3B0VIV7_9ZZZZ</name>
<evidence type="ECO:0000313" key="3">
    <source>
        <dbReference type="EMBL" id="VAW43485.1"/>
    </source>
</evidence>
<dbReference type="Pfam" id="PF17479">
    <property type="entry name" value="DUF3048_C"/>
    <property type="match status" value="1"/>
</dbReference>
<dbReference type="InterPro" id="IPR035328">
    <property type="entry name" value="DUF3048_C"/>
</dbReference>
<organism evidence="3">
    <name type="scientific">hydrothermal vent metagenome</name>
    <dbReference type="NCBI Taxonomy" id="652676"/>
    <lineage>
        <taxon>unclassified sequences</taxon>
        <taxon>metagenomes</taxon>
        <taxon>ecological metagenomes</taxon>
    </lineage>
</organism>